<evidence type="ECO:0000256" key="2">
    <source>
        <dbReference type="SAM" id="SignalP"/>
    </source>
</evidence>
<dbReference type="Proteomes" id="UP000266292">
    <property type="component" value="Chromosome"/>
</dbReference>
<evidence type="ECO:0000256" key="1">
    <source>
        <dbReference type="ARBA" id="ARBA00022729"/>
    </source>
</evidence>
<dbReference type="InterPro" id="IPR027385">
    <property type="entry name" value="Beta-barrel_OMP"/>
</dbReference>
<dbReference type="Pfam" id="PF13505">
    <property type="entry name" value="OMP_b-brl"/>
    <property type="match status" value="1"/>
</dbReference>
<sequence length="187" mass="19453">MKTFLLSLAFATMVAGAAVAQNQAVASQGPGKLKLGAGLVYGSKSGMDDDGSEKGGVGINVGGEYFFTEQISAAPSFTYFFKSEAEAYGTTASVRASSLNLDGRYYFANNNGLAFYGLAGIAVGFAKVEMDVEGYGAISESDNKVGVNVGAGLIYPLQDNLDLVAQIKYNTPLEQLAVQVGIAFPIN</sequence>
<feature type="chain" id="PRO_5010999087" description="Outer membrane protein beta-barrel domain-containing protein" evidence="2">
    <location>
        <begin position="21"/>
        <end position="187"/>
    </location>
</feature>
<dbReference type="InterPro" id="IPR011250">
    <property type="entry name" value="OMP/PagP_B-barrel"/>
</dbReference>
<dbReference type="KEGG" id="pact:CA264_02765"/>
<dbReference type="EMBL" id="CP021235">
    <property type="protein sequence ID" value="ARS34449.1"/>
    <property type="molecule type" value="Genomic_DNA"/>
</dbReference>
<proteinExistence type="predicted"/>
<dbReference type="Gene3D" id="2.40.160.20">
    <property type="match status" value="1"/>
</dbReference>
<protein>
    <recommendedName>
        <fullName evidence="3">Outer membrane protein beta-barrel domain-containing protein</fullName>
    </recommendedName>
</protein>
<feature type="signal peptide" evidence="2">
    <location>
        <begin position="1"/>
        <end position="20"/>
    </location>
</feature>
<dbReference type="STRING" id="709015.GCA_000472485_00547"/>
<reference evidence="5" key="1">
    <citation type="submission" date="2017-05" db="EMBL/GenBank/DDBJ databases">
        <authorList>
            <person name="Ray J."/>
            <person name="Price M."/>
            <person name="Deutschbauer A."/>
        </authorList>
    </citation>
    <scope>NUCLEOTIDE SEQUENCE [LARGE SCALE GENOMIC DNA]</scope>
    <source>
        <strain evidence="5">DSM 19842</strain>
    </source>
</reference>
<evidence type="ECO:0000313" key="5">
    <source>
        <dbReference type="Proteomes" id="UP000266292"/>
    </source>
</evidence>
<keyword evidence="5" id="KW-1185">Reference proteome</keyword>
<name>A0A1X9YNL9_9BACT</name>
<dbReference type="OrthoDB" id="1122114at2"/>
<gene>
    <name evidence="4" type="ORF">CA264_02765</name>
</gene>
<evidence type="ECO:0000259" key="3">
    <source>
        <dbReference type="Pfam" id="PF13505"/>
    </source>
</evidence>
<organism evidence="4 5">
    <name type="scientific">Pontibacter actiniarum</name>
    <dbReference type="NCBI Taxonomy" id="323450"/>
    <lineage>
        <taxon>Bacteria</taxon>
        <taxon>Pseudomonadati</taxon>
        <taxon>Bacteroidota</taxon>
        <taxon>Cytophagia</taxon>
        <taxon>Cytophagales</taxon>
        <taxon>Hymenobacteraceae</taxon>
        <taxon>Pontibacter</taxon>
    </lineage>
</organism>
<accession>A0A1X9YNL9</accession>
<dbReference type="AlphaFoldDB" id="A0A1X9YNL9"/>
<dbReference type="SUPFAM" id="SSF56925">
    <property type="entry name" value="OMPA-like"/>
    <property type="match status" value="1"/>
</dbReference>
<dbReference type="RefSeq" id="WP_084196134.1">
    <property type="nucleotide sequence ID" value="NZ_CP021235.1"/>
</dbReference>
<keyword evidence="1 2" id="KW-0732">Signal</keyword>
<feature type="domain" description="Outer membrane protein beta-barrel" evidence="3">
    <location>
        <begin position="11"/>
        <end position="171"/>
    </location>
</feature>
<evidence type="ECO:0000313" key="4">
    <source>
        <dbReference type="EMBL" id="ARS34449.1"/>
    </source>
</evidence>